<evidence type="ECO:0000256" key="1">
    <source>
        <dbReference type="ARBA" id="ARBA00011353"/>
    </source>
</evidence>
<dbReference type="InterPro" id="IPR001878">
    <property type="entry name" value="Znf_CCHC"/>
</dbReference>
<sequence>MSNDNMEPSNASIDAMPQWLRAMLELQQQIADMHATQQLQYEEIQRLIHAIPTSTESNTKAPKERLGAPAYFDASDLTLYSSWRMEMLAKLSVDGDAIGSLTNQGWYINGRLKDRAKQKFHPWMEACEPALRTPDNIMKHLDVLFQDTAMQQKALDWLQSARQRNTPLTTFIPDFNTKILEAGGQSWEDRMKISMLKKALTFKLLQALVSVDEDQTYEGFCTQLRTLDDRLTKLKSIQNSGRRHYIPATHTPALKNNNNDADAMAWVDSNVYAQARVSAVRTGFQVPGITPEEVADRRQRGVCINCNRSGHIASNCRSTYVPPYSRERSVPPRSKDGSAPVRANHVTLEEDSEDNYEDAPELEEVAINGRDAVSTGVSPFFLTHGYHMEVLDLLETTQFTPDPRSPIQIADNIVTKLRDARDWAEASMATAKQDQEDRTNVHRDPAEQYKIGDLVWLNLKNIRTTRPSRTLDYRHARYKVIEVLGSHNYRLDTPPGIHDVFHTSLLRRAATDPFPSQLTSDWQPPGIIGEDNELEWEIEDILDERPRGRGRQYLVKWGSTDLDSEFRVIRNSGP</sequence>
<gene>
    <name evidence="4" type="ORF">BDCG_07593</name>
</gene>
<name>A0ABP2F5W4_AJEDR</name>
<dbReference type="EMBL" id="EQ999981">
    <property type="protein sequence ID" value="EEQ92473.1"/>
    <property type="molecule type" value="Genomic_DNA"/>
</dbReference>
<dbReference type="InterPro" id="IPR036875">
    <property type="entry name" value="Znf_CCHC_sf"/>
</dbReference>
<proteinExistence type="predicted"/>
<organism evidence="4 5">
    <name type="scientific">Ajellomyces dermatitidis (strain ER-3 / ATCC MYA-2586)</name>
    <name type="common">Blastomyces dermatitidis</name>
    <dbReference type="NCBI Taxonomy" id="559297"/>
    <lineage>
        <taxon>Eukaryota</taxon>
        <taxon>Fungi</taxon>
        <taxon>Dikarya</taxon>
        <taxon>Ascomycota</taxon>
        <taxon>Pezizomycotina</taxon>
        <taxon>Eurotiomycetes</taxon>
        <taxon>Eurotiomycetidae</taxon>
        <taxon>Onygenales</taxon>
        <taxon>Ajellomycetaceae</taxon>
        <taxon>Blastomyces</taxon>
    </lineage>
</organism>
<protein>
    <recommendedName>
        <fullName evidence="3">CCHC-type domain-containing protein</fullName>
    </recommendedName>
</protein>
<reference evidence="5" key="1">
    <citation type="journal article" date="2015" name="PLoS Genet.">
        <title>The dynamic genome and transcriptome of the human fungal pathogen Blastomyces and close relative Emmonsia.</title>
        <authorList>
            <person name="Munoz J.F."/>
            <person name="Gauthier G.M."/>
            <person name="Desjardins C.A."/>
            <person name="Gallo J.E."/>
            <person name="Holder J."/>
            <person name="Sullivan T.D."/>
            <person name="Marty A.J."/>
            <person name="Carmen J.C."/>
            <person name="Chen Z."/>
            <person name="Ding L."/>
            <person name="Gujja S."/>
            <person name="Magrini V."/>
            <person name="Misas E."/>
            <person name="Mitreva M."/>
            <person name="Priest M."/>
            <person name="Saif S."/>
            <person name="Whiston E.A."/>
            <person name="Young S."/>
            <person name="Zeng Q."/>
            <person name="Goldman W.E."/>
            <person name="Mardis E.R."/>
            <person name="Taylor J.W."/>
            <person name="McEwen J.G."/>
            <person name="Clay O.K."/>
            <person name="Klein B.S."/>
            <person name="Cuomo C.A."/>
        </authorList>
    </citation>
    <scope>NUCLEOTIDE SEQUENCE [LARGE SCALE GENOMIC DNA]</scope>
    <source>
        <strain evidence="5">ER-3 / ATCC MYA-2586</strain>
    </source>
</reference>
<keyword evidence="2" id="KW-0479">Metal-binding</keyword>
<evidence type="ECO:0000256" key="2">
    <source>
        <dbReference type="PROSITE-ProRule" id="PRU00047"/>
    </source>
</evidence>
<keyword evidence="2" id="KW-0863">Zinc-finger</keyword>
<dbReference type="SUPFAM" id="SSF57756">
    <property type="entry name" value="Retrovirus zinc finger-like domains"/>
    <property type="match status" value="1"/>
</dbReference>
<dbReference type="Gene3D" id="2.40.50.40">
    <property type="match status" value="1"/>
</dbReference>
<evidence type="ECO:0000313" key="4">
    <source>
        <dbReference type="EMBL" id="EEQ92473.1"/>
    </source>
</evidence>
<dbReference type="Pfam" id="PF24626">
    <property type="entry name" value="SH3_Tf2-1"/>
    <property type="match status" value="1"/>
</dbReference>
<dbReference type="GeneID" id="69029301"/>
<dbReference type="SUPFAM" id="SSF54160">
    <property type="entry name" value="Chromo domain-like"/>
    <property type="match status" value="1"/>
</dbReference>
<feature type="domain" description="CCHC-type" evidence="3">
    <location>
        <begin position="303"/>
        <end position="318"/>
    </location>
</feature>
<evidence type="ECO:0000313" key="5">
    <source>
        <dbReference type="Proteomes" id="UP000002039"/>
    </source>
</evidence>
<dbReference type="Proteomes" id="UP000002039">
    <property type="component" value="Unassembled WGS sequence"/>
</dbReference>
<accession>A0ABP2F5W4</accession>
<keyword evidence="5" id="KW-1185">Reference proteome</keyword>
<keyword evidence="2" id="KW-0862">Zinc</keyword>
<dbReference type="InterPro" id="IPR056924">
    <property type="entry name" value="SH3_Tf2-1"/>
</dbReference>
<dbReference type="RefSeq" id="XP_045278789.1">
    <property type="nucleotide sequence ID" value="XM_045423381.1"/>
</dbReference>
<comment type="subunit">
    <text evidence="1">Component of the NuA4 histone acetyltransferase complex.</text>
</comment>
<dbReference type="PROSITE" id="PS50158">
    <property type="entry name" value="ZF_CCHC"/>
    <property type="match status" value="1"/>
</dbReference>
<dbReference type="SMART" id="SM00343">
    <property type="entry name" value="ZnF_C2HC"/>
    <property type="match status" value="1"/>
</dbReference>
<evidence type="ECO:0000259" key="3">
    <source>
        <dbReference type="PROSITE" id="PS50158"/>
    </source>
</evidence>
<dbReference type="InterPro" id="IPR016197">
    <property type="entry name" value="Chromo-like_dom_sf"/>
</dbReference>